<dbReference type="Pfam" id="PF03992">
    <property type="entry name" value="ABM"/>
    <property type="match status" value="1"/>
</dbReference>
<dbReference type="InterPro" id="IPR011008">
    <property type="entry name" value="Dimeric_a/b-barrel"/>
</dbReference>
<evidence type="ECO:0000313" key="3">
    <source>
        <dbReference type="Proteomes" id="UP000094385"/>
    </source>
</evidence>
<dbReference type="PROSITE" id="PS51725">
    <property type="entry name" value="ABM"/>
    <property type="match status" value="1"/>
</dbReference>
<protein>
    <recommendedName>
        <fullName evidence="1">ABM domain-containing protein</fullName>
    </recommendedName>
</protein>
<dbReference type="PANTHER" id="PTHR40624">
    <property type="entry name" value="BIOSYNTHESIS MONOOXYGENASE, PUTATIVE (AFU_ORTHOLOGUE AFUA_1G12025)-RELATED"/>
    <property type="match status" value="1"/>
</dbReference>
<dbReference type="AlphaFoldDB" id="A0A1E3Q922"/>
<dbReference type="EMBL" id="KV454293">
    <property type="protein sequence ID" value="ODQ73652.1"/>
    <property type="molecule type" value="Genomic_DNA"/>
</dbReference>
<feature type="domain" description="ABM" evidence="1">
    <location>
        <begin position="116"/>
        <end position="206"/>
    </location>
</feature>
<organism evidence="2 3">
    <name type="scientific">Lipomyces starkeyi NRRL Y-11557</name>
    <dbReference type="NCBI Taxonomy" id="675824"/>
    <lineage>
        <taxon>Eukaryota</taxon>
        <taxon>Fungi</taxon>
        <taxon>Dikarya</taxon>
        <taxon>Ascomycota</taxon>
        <taxon>Saccharomycotina</taxon>
        <taxon>Lipomycetes</taxon>
        <taxon>Lipomycetales</taxon>
        <taxon>Lipomycetaceae</taxon>
        <taxon>Lipomyces</taxon>
    </lineage>
</organism>
<name>A0A1E3Q922_LIPST</name>
<sequence length="219" mass="25215">MPIIAIAKLFAKPGQRDAVIQSLKPESDYVKNEELTTSAYYFFKPDVEVNTLLGFEIYDSKENLETVHIQSAPFKTFVDAATAVSEKPFDLEFFEPADIGFVTRPNFSTLQGPNVFVLQVYFVVKPGTREKVLGYMNEIAKDVWEKEDGCFSYYYAKSIDNPDKFMIFERYVDRPAWDVTHRAGAKFIEMFKRLDDEDLVVSKFIYECYESGVGFLGRD</sequence>
<keyword evidence="3" id="KW-1185">Reference proteome</keyword>
<gene>
    <name evidence="2" type="ORF">LIPSTDRAFT_2874</name>
</gene>
<dbReference type="InterPro" id="IPR007138">
    <property type="entry name" value="ABM_dom"/>
</dbReference>
<dbReference type="PANTHER" id="PTHR40624:SF1">
    <property type="entry name" value="BIOSYNTHESIS MONOOXYGENASE, PUTATIVE (AFU_ORTHOLOGUE AFUA_1G12025)-RELATED"/>
    <property type="match status" value="1"/>
</dbReference>
<reference evidence="2 3" key="1">
    <citation type="journal article" date="2016" name="Proc. Natl. Acad. Sci. U.S.A.">
        <title>Comparative genomics of biotechnologically important yeasts.</title>
        <authorList>
            <person name="Riley R."/>
            <person name="Haridas S."/>
            <person name="Wolfe K.H."/>
            <person name="Lopes M.R."/>
            <person name="Hittinger C.T."/>
            <person name="Goeker M."/>
            <person name="Salamov A.A."/>
            <person name="Wisecaver J.H."/>
            <person name="Long T.M."/>
            <person name="Calvey C.H."/>
            <person name="Aerts A.L."/>
            <person name="Barry K.W."/>
            <person name="Choi C."/>
            <person name="Clum A."/>
            <person name="Coughlan A.Y."/>
            <person name="Deshpande S."/>
            <person name="Douglass A.P."/>
            <person name="Hanson S.J."/>
            <person name="Klenk H.-P."/>
            <person name="LaButti K.M."/>
            <person name="Lapidus A."/>
            <person name="Lindquist E.A."/>
            <person name="Lipzen A.M."/>
            <person name="Meier-Kolthoff J.P."/>
            <person name="Ohm R.A."/>
            <person name="Otillar R.P."/>
            <person name="Pangilinan J.L."/>
            <person name="Peng Y."/>
            <person name="Rokas A."/>
            <person name="Rosa C.A."/>
            <person name="Scheuner C."/>
            <person name="Sibirny A.A."/>
            <person name="Slot J.C."/>
            <person name="Stielow J.B."/>
            <person name="Sun H."/>
            <person name="Kurtzman C.P."/>
            <person name="Blackwell M."/>
            <person name="Grigoriev I.V."/>
            <person name="Jeffries T.W."/>
        </authorList>
    </citation>
    <scope>NUCLEOTIDE SEQUENCE [LARGE SCALE GENOMIC DNA]</scope>
    <source>
        <strain evidence="2 3">NRRL Y-11557</strain>
    </source>
</reference>
<accession>A0A1E3Q922</accession>
<dbReference type="Gene3D" id="3.30.70.100">
    <property type="match status" value="1"/>
</dbReference>
<dbReference type="OrthoDB" id="5361133at2759"/>
<dbReference type="Proteomes" id="UP000094385">
    <property type="component" value="Unassembled WGS sequence"/>
</dbReference>
<evidence type="ECO:0000313" key="2">
    <source>
        <dbReference type="EMBL" id="ODQ73652.1"/>
    </source>
</evidence>
<proteinExistence type="predicted"/>
<dbReference type="STRING" id="675824.A0A1E3Q922"/>
<evidence type="ECO:0000259" key="1">
    <source>
        <dbReference type="PROSITE" id="PS51725"/>
    </source>
</evidence>
<dbReference type="SUPFAM" id="SSF54909">
    <property type="entry name" value="Dimeric alpha+beta barrel"/>
    <property type="match status" value="2"/>
</dbReference>